<dbReference type="EMBL" id="JBICCN010000374">
    <property type="protein sequence ID" value="KAL3072099.1"/>
    <property type="molecule type" value="Genomic_DNA"/>
</dbReference>
<protein>
    <recommendedName>
        <fullName evidence="9">Polyadenylate-binding protein</fullName>
    </recommendedName>
</protein>
<comment type="caution">
    <text evidence="7">The sequence shown here is derived from an EMBL/GenBank/DDBJ whole genome shotgun (WGS) entry which is preliminary data.</text>
</comment>
<dbReference type="PROSITE" id="PS50102">
    <property type="entry name" value="RRM"/>
    <property type="match status" value="2"/>
</dbReference>
<dbReference type="AlphaFoldDB" id="A0ABD2HWJ5"/>
<dbReference type="InterPro" id="IPR002004">
    <property type="entry name" value="PABP_HYD_C"/>
</dbReference>
<feature type="domain" description="RRM" evidence="5">
    <location>
        <begin position="114"/>
        <end position="189"/>
    </location>
</feature>
<evidence type="ECO:0000256" key="2">
    <source>
        <dbReference type="ARBA" id="ARBA00022737"/>
    </source>
</evidence>
<dbReference type="SUPFAM" id="SSF63570">
    <property type="entry name" value="PABC (PABP) domain"/>
    <property type="match status" value="1"/>
</dbReference>
<dbReference type="InterPro" id="IPR012677">
    <property type="entry name" value="Nucleotide-bd_a/b_plait_sf"/>
</dbReference>
<evidence type="ECO:0000256" key="1">
    <source>
        <dbReference type="ARBA" id="ARBA00008557"/>
    </source>
</evidence>
<sequence length="470" mass="50871">MAQAVAAVAPAPNANAASAQTTQPQVMAPSYPLASLYVGDLHPARFSNAGPVLSIRVCHDAVTRRSLGYAYVNFQQPADAERALDITNFDVVLNRPIRSMWSQRGPSIRRSGAGNIFNKNLGNEHKGHLRHLFNVWEHSELQVMCDEHGRSKEFGFVCFEKADEATKAVVEMNNKIIGNKPLYVAQRKEDCKAQLASQYMQRLAAMRMQNLAGLMGTMYAPASDGFFLPQALQNQRAAPFMQTPNLSGAQMRGAVFRWNNMGGFNHQMQGYMMGPAGGGQFGGANQIARGGPRSGGMGGGGGMRQYGGQPRQTACLAWAAEATSSKECVIPGMQQQQQQQAQQPQIAYSSYPQQQSRGMAPQMGGGANGGGEANAGHGITATHQEPLNTLLLTETDMTGQKQMLGERLYAIVARCSRDSDVEKVGKIMGKLLEMENAEILLLLGDAEMLRLRVDEAATVLYQGTGQKEAQ</sequence>
<dbReference type="PROSITE" id="PS51309">
    <property type="entry name" value="PABC"/>
    <property type="match status" value="1"/>
</dbReference>
<feature type="domain" description="RRM" evidence="5">
    <location>
        <begin position="46"/>
        <end position="104"/>
    </location>
</feature>
<accession>A0ABD2HWJ5</accession>
<dbReference type="SUPFAM" id="SSF54928">
    <property type="entry name" value="RNA-binding domain, RBD"/>
    <property type="match status" value="1"/>
</dbReference>
<evidence type="ECO:0000313" key="7">
    <source>
        <dbReference type="EMBL" id="KAL3072099.1"/>
    </source>
</evidence>
<feature type="domain" description="PABC" evidence="6">
    <location>
        <begin position="384"/>
        <end position="465"/>
    </location>
</feature>
<evidence type="ECO:0000256" key="4">
    <source>
        <dbReference type="PROSITE-ProRule" id="PRU00176"/>
    </source>
</evidence>
<dbReference type="InterPro" id="IPR035979">
    <property type="entry name" value="RBD_domain_sf"/>
</dbReference>
<dbReference type="Gene3D" id="3.30.70.330">
    <property type="match status" value="2"/>
</dbReference>
<keyword evidence="3 4" id="KW-0694">RNA-binding</keyword>
<dbReference type="PANTHER" id="PTHR24012">
    <property type="entry name" value="RNA BINDING PROTEIN"/>
    <property type="match status" value="1"/>
</dbReference>
<proteinExistence type="inferred from homology"/>
<evidence type="ECO:0008006" key="9">
    <source>
        <dbReference type="Google" id="ProtNLM"/>
    </source>
</evidence>
<evidence type="ECO:0000313" key="8">
    <source>
        <dbReference type="Proteomes" id="UP001620645"/>
    </source>
</evidence>
<keyword evidence="8" id="KW-1185">Reference proteome</keyword>
<evidence type="ECO:0000256" key="3">
    <source>
        <dbReference type="ARBA" id="ARBA00022884"/>
    </source>
</evidence>
<organism evidence="7 8">
    <name type="scientific">Heterodera schachtii</name>
    <name type="common">Sugarbeet cyst nematode worm</name>
    <name type="synonym">Tylenchus schachtii</name>
    <dbReference type="NCBI Taxonomy" id="97005"/>
    <lineage>
        <taxon>Eukaryota</taxon>
        <taxon>Metazoa</taxon>
        <taxon>Ecdysozoa</taxon>
        <taxon>Nematoda</taxon>
        <taxon>Chromadorea</taxon>
        <taxon>Rhabditida</taxon>
        <taxon>Tylenchina</taxon>
        <taxon>Tylenchomorpha</taxon>
        <taxon>Tylenchoidea</taxon>
        <taxon>Heteroderidae</taxon>
        <taxon>Heteroderinae</taxon>
        <taxon>Heterodera</taxon>
    </lineage>
</organism>
<dbReference type="InterPro" id="IPR036053">
    <property type="entry name" value="PABP-dom"/>
</dbReference>
<dbReference type="GO" id="GO:0003723">
    <property type="term" value="F:RNA binding"/>
    <property type="evidence" value="ECO:0007669"/>
    <property type="project" value="UniProtKB-UniRule"/>
</dbReference>
<keyword evidence="2" id="KW-0677">Repeat</keyword>
<evidence type="ECO:0000259" key="5">
    <source>
        <dbReference type="PROSITE" id="PS50102"/>
    </source>
</evidence>
<name>A0ABD2HWJ5_HETSC</name>
<reference evidence="7 8" key="1">
    <citation type="submission" date="2024-10" db="EMBL/GenBank/DDBJ databases">
        <authorList>
            <person name="Kim D."/>
        </authorList>
    </citation>
    <scope>NUCLEOTIDE SEQUENCE [LARGE SCALE GENOMIC DNA]</scope>
    <source>
        <strain evidence="7">Taebaek</strain>
    </source>
</reference>
<dbReference type="SMART" id="SM00517">
    <property type="entry name" value="PolyA"/>
    <property type="match status" value="1"/>
</dbReference>
<gene>
    <name evidence="7" type="ORF">niasHS_016274</name>
</gene>
<comment type="similarity">
    <text evidence="1">Belongs to the polyadenylate-binding protein type-1 family.</text>
</comment>
<dbReference type="Pfam" id="PF00076">
    <property type="entry name" value="RRM_1"/>
    <property type="match status" value="2"/>
</dbReference>
<dbReference type="Pfam" id="PF00658">
    <property type="entry name" value="MLLE"/>
    <property type="match status" value="1"/>
</dbReference>
<dbReference type="Proteomes" id="UP001620645">
    <property type="component" value="Unassembled WGS sequence"/>
</dbReference>
<evidence type="ECO:0000259" key="6">
    <source>
        <dbReference type="PROSITE" id="PS51309"/>
    </source>
</evidence>
<dbReference type="Gene3D" id="1.10.1900.10">
    <property type="entry name" value="c-terminal domain of poly(a) binding protein"/>
    <property type="match status" value="1"/>
</dbReference>
<dbReference type="SMART" id="SM00360">
    <property type="entry name" value="RRM"/>
    <property type="match status" value="2"/>
</dbReference>
<dbReference type="InterPro" id="IPR000504">
    <property type="entry name" value="RRM_dom"/>
</dbReference>